<gene>
    <name evidence="5" type="ORF">EI983_02115</name>
</gene>
<dbReference type="Gene3D" id="3.40.50.150">
    <property type="entry name" value="Vaccinia Virus protein VP39"/>
    <property type="match status" value="1"/>
</dbReference>
<dbReference type="PANTHER" id="PTHR44942">
    <property type="entry name" value="METHYLTRANSF_11 DOMAIN-CONTAINING PROTEIN"/>
    <property type="match status" value="1"/>
</dbReference>
<keyword evidence="2 5" id="KW-0489">Methyltransferase</keyword>
<dbReference type="Proteomes" id="UP000428330">
    <property type="component" value="Chromosome"/>
</dbReference>
<accession>A0A6I6IPK3</accession>
<dbReference type="KEGG" id="rom:EI983_02115"/>
<evidence type="ECO:0000313" key="5">
    <source>
        <dbReference type="EMBL" id="QGX97136.1"/>
    </source>
</evidence>
<evidence type="ECO:0000259" key="4">
    <source>
        <dbReference type="Pfam" id="PF08241"/>
    </source>
</evidence>
<name>A0A6I6IPK3_9RHOB</name>
<dbReference type="Pfam" id="PF08241">
    <property type="entry name" value="Methyltransf_11"/>
    <property type="match status" value="1"/>
</dbReference>
<dbReference type="GO" id="GO:0008757">
    <property type="term" value="F:S-adenosylmethionine-dependent methyltransferase activity"/>
    <property type="evidence" value="ECO:0007669"/>
    <property type="project" value="InterPro"/>
</dbReference>
<dbReference type="EMBL" id="CP034348">
    <property type="protein sequence ID" value="QGX97136.1"/>
    <property type="molecule type" value="Genomic_DNA"/>
</dbReference>
<dbReference type="SUPFAM" id="SSF53335">
    <property type="entry name" value="S-adenosyl-L-methionine-dependent methyltransferases"/>
    <property type="match status" value="1"/>
</dbReference>
<dbReference type="AlphaFoldDB" id="A0A6I6IPK3"/>
<dbReference type="OrthoDB" id="8153637at2"/>
<dbReference type="InterPro" id="IPR013216">
    <property type="entry name" value="Methyltransf_11"/>
</dbReference>
<dbReference type="PANTHER" id="PTHR44942:SF4">
    <property type="entry name" value="METHYLTRANSFERASE TYPE 11 DOMAIN-CONTAINING PROTEIN"/>
    <property type="match status" value="1"/>
</dbReference>
<evidence type="ECO:0000313" key="6">
    <source>
        <dbReference type="Proteomes" id="UP000428330"/>
    </source>
</evidence>
<dbReference type="CDD" id="cd02440">
    <property type="entry name" value="AdoMet_MTases"/>
    <property type="match status" value="1"/>
</dbReference>
<organism evidence="5 6">
    <name type="scientific">Roseovarius faecimaris</name>
    <dbReference type="NCBI Taxonomy" id="2494550"/>
    <lineage>
        <taxon>Bacteria</taxon>
        <taxon>Pseudomonadati</taxon>
        <taxon>Pseudomonadota</taxon>
        <taxon>Alphaproteobacteria</taxon>
        <taxon>Rhodobacterales</taxon>
        <taxon>Roseobacteraceae</taxon>
        <taxon>Roseovarius</taxon>
    </lineage>
</organism>
<evidence type="ECO:0000256" key="1">
    <source>
        <dbReference type="ARBA" id="ARBA00008361"/>
    </source>
</evidence>
<keyword evidence="6" id="KW-1185">Reference proteome</keyword>
<sequence>MPTQSDFDSWSAGQSYEHYMGRWSRMVAKEFLIWLEPKKSADWLEIGCGTGALTSAILQGYEPNSILATDASESFVNHARETIDDTRASFKQATAQNLPVEDGSLDIVTSALVLNFVPDRREGLIEMQRVLRPGGILSFYVWDYPGGGIGFIDAFWKAAASLDPKASELDEGARFPFCTAKGLGQLCSDAGLADAEIAPIEIVTEFPDFEAFWHPFTLGAGPAPGYCMSLSDEHRKALKARLVEKLDQGGPVRLTARAWAMKSVKGG</sequence>
<keyword evidence="3 5" id="KW-0808">Transferase</keyword>
<evidence type="ECO:0000256" key="3">
    <source>
        <dbReference type="ARBA" id="ARBA00022679"/>
    </source>
</evidence>
<dbReference type="InterPro" id="IPR029063">
    <property type="entry name" value="SAM-dependent_MTases_sf"/>
</dbReference>
<protein>
    <submittedName>
        <fullName evidence="5">Methyltransferase domain-containing protein</fullName>
    </submittedName>
</protein>
<proteinExistence type="inferred from homology"/>
<evidence type="ECO:0000256" key="2">
    <source>
        <dbReference type="ARBA" id="ARBA00022603"/>
    </source>
</evidence>
<dbReference type="GO" id="GO:0032259">
    <property type="term" value="P:methylation"/>
    <property type="evidence" value="ECO:0007669"/>
    <property type="project" value="UniProtKB-KW"/>
</dbReference>
<feature type="domain" description="Methyltransferase type 11" evidence="4">
    <location>
        <begin position="44"/>
        <end position="139"/>
    </location>
</feature>
<reference evidence="6" key="1">
    <citation type="submission" date="2018-12" db="EMBL/GenBank/DDBJ databases">
        <title>Complete genome sequence of Roseovarius sp. MME-070.</title>
        <authorList>
            <person name="Nam Y.-D."/>
            <person name="Kang J."/>
            <person name="Chung W.-H."/>
            <person name="Park Y.S."/>
        </authorList>
    </citation>
    <scope>NUCLEOTIDE SEQUENCE [LARGE SCALE GENOMIC DNA]</scope>
    <source>
        <strain evidence="6">MME-070</strain>
    </source>
</reference>
<dbReference type="InterPro" id="IPR051052">
    <property type="entry name" value="Diverse_substrate_MTase"/>
</dbReference>
<comment type="similarity">
    <text evidence="1">Belongs to the methyltransferase superfamily.</text>
</comment>